<dbReference type="Proteomes" id="UP000038045">
    <property type="component" value="Unplaced"/>
</dbReference>
<keyword evidence="2" id="KW-1185">Reference proteome</keyword>
<evidence type="ECO:0000313" key="3">
    <source>
        <dbReference type="WBParaSite" id="PTRK_0001204700.1"/>
    </source>
</evidence>
<proteinExistence type="predicted"/>
<dbReference type="WBParaSite" id="PTRK_0001204700.1">
    <property type="protein sequence ID" value="PTRK_0001204700.1"/>
    <property type="gene ID" value="PTRK_0001204700"/>
</dbReference>
<name>A0A0N4ZTY2_PARTI</name>
<protein>
    <submittedName>
        <fullName evidence="3">MATH domain-containing protein</fullName>
    </submittedName>
</protein>
<feature type="region of interest" description="Disordered" evidence="1">
    <location>
        <begin position="281"/>
        <end position="308"/>
    </location>
</feature>
<feature type="compositionally biased region" description="Polar residues" evidence="1">
    <location>
        <begin position="295"/>
        <end position="304"/>
    </location>
</feature>
<reference evidence="3" key="1">
    <citation type="submission" date="2017-02" db="UniProtKB">
        <authorList>
            <consortium name="WormBaseParasite"/>
        </authorList>
    </citation>
    <scope>IDENTIFICATION</scope>
</reference>
<evidence type="ECO:0000256" key="1">
    <source>
        <dbReference type="SAM" id="MobiDB-lite"/>
    </source>
</evidence>
<sequence>MDGISYLLQNPIFINKDNETKAKIRIIYEVLFFYDPNIQFQKAIEISLIGYKFIDNDILHVMKMGKLFLSLYNLGLQNSKHNNNNNDNTNDNKRCCINQTKLFQWNEILMFEETCEKSIQSWFNDINTYFNENGIVDDYIKITACKMKLGKNIRMFIDNMKRAPIDDYKRFCKILSLKFSDNNCKKNTEEVIKNFVINLEEDKIFDSIIEYTDLIASQSTLIGKDLFKYQIDSVMLKLINCRELWNKLLLFRRYDDIQELAREMMKSVKLINLNKNQKLKTSSYSSTNKEEDKNLSTTNDNKPCTNKDKSNISNLKLKRLSETNNLLKSKIIKITNFLTEDESFNEEIEDKLFESNYNNIDKKPLEKKQFYLPVTFSDGYCTVALYNNSMSISIIKLSRALKLGFEKNLSHSTVLSIYDSWKVYGEMTLQLSLPQNTLINGNFLIVDDNMFNDKIYSVILATNILVNSNGKI</sequence>
<evidence type="ECO:0000313" key="2">
    <source>
        <dbReference type="Proteomes" id="UP000038045"/>
    </source>
</evidence>
<dbReference type="AlphaFoldDB" id="A0A0N4ZTY2"/>
<organism evidence="2 3">
    <name type="scientific">Parastrongyloides trichosuri</name>
    <name type="common">Possum-specific nematode worm</name>
    <dbReference type="NCBI Taxonomy" id="131310"/>
    <lineage>
        <taxon>Eukaryota</taxon>
        <taxon>Metazoa</taxon>
        <taxon>Ecdysozoa</taxon>
        <taxon>Nematoda</taxon>
        <taxon>Chromadorea</taxon>
        <taxon>Rhabditida</taxon>
        <taxon>Tylenchina</taxon>
        <taxon>Panagrolaimomorpha</taxon>
        <taxon>Strongyloidoidea</taxon>
        <taxon>Strongyloididae</taxon>
        <taxon>Parastrongyloides</taxon>
    </lineage>
</organism>
<accession>A0A0N4ZTY2</accession>